<name>A0ABR3T8N4_9PEZI</name>
<feature type="compositionally biased region" description="Polar residues" evidence="1">
    <location>
        <begin position="519"/>
        <end position="537"/>
    </location>
</feature>
<keyword evidence="3" id="KW-1185">Reference proteome</keyword>
<accession>A0ABR3T8N4</accession>
<dbReference type="Proteomes" id="UP001521116">
    <property type="component" value="Unassembled WGS sequence"/>
</dbReference>
<dbReference type="EMBL" id="JAJVDC020000009">
    <property type="protein sequence ID" value="KAL1635852.1"/>
    <property type="molecule type" value="Genomic_DNA"/>
</dbReference>
<feature type="region of interest" description="Disordered" evidence="1">
    <location>
        <begin position="514"/>
        <end position="537"/>
    </location>
</feature>
<feature type="compositionally biased region" description="Polar residues" evidence="1">
    <location>
        <begin position="32"/>
        <end position="43"/>
    </location>
</feature>
<organism evidence="2 3">
    <name type="scientific">Neofusicoccum ribis</name>
    <dbReference type="NCBI Taxonomy" id="45134"/>
    <lineage>
        <taxon>Eukaryota</taxon>
        <taxon>Fungi</taxon>
        <taxon>Dikarya</taxon>
        <taxon>Ascomycota</taxon>
        <taxon>Pezizomycotina</taxon>
        <taxon>Dothideomycetes</taxon>
        <taxon>Dothideomycetes incertae sedis</taxon>
        <taxon>Botryosphaeriales</taxon>
        <taxon>Botryosphaeriaceae</taxon>
        <taxon>Neofusicoccum</taxon>
    </lineage>
</organism>
<gene>
    <name evidence="2" type="ORF">SLS56_001547</name>
</gene>
<evidence type="ECO:0000313" key="3">
    <source>
        <dbReference type="Proteomes" id="UP001521116"/>
    </source>
</evidence>
<feature type="compositionally biased region" description="Basic and acidic residues" evidence="1">
    <location>
        <begin position="62"/>
        <end position="80"/>
    </location>
</feature>
<evidence type="ECO:0000313" key="2">
    <source>
        <dbReference type="EMBL" id="KAL1635852.1"/>
    </source>
</evidence>
<reference evidence="2 3" key="1">
    <citation type="submission" date="2024-02" db="EMBL/GenBank/DDBJ databases">
        <title>De novo assembly and annotation of 12 fungi associated with fruit tree decline syndrome in Ontario, Canada.</title>
        <authorList>
            <person name="Sulman M."/>
            <person name="Ellouze W."/>
            <person name="Ilyukhin E."/>
        </authorList>
    </citation>
    <scope>NUCLEOTIDE SEQUENCE [LARGE SCALE GENOMIC DNA]</scope>
    <source>
        <strain evidence="2 3">M1-105</strain>
    </source>
</reference>
<evidence type="ECO:0000256" key="1">
    <source>
        <dbReference type="SAM" id="MobiDB-lite"/>
    </source>
</evidence>
<proteinExistence type="predicted"/>
<feature type="region of interest" description="Disordered" evidence="1">
    <location>
        <begin position="18"/>
        <end position="102"/>
    </location>
</feature>
<comment type="caution">
    <text evidence="2">The sequence shown here is derived from an EMBL/GenBank/DDBJ whole genome shotgun (WGS) entry which is preliminary data.</text>
</comment>
<protein>
    <submittedName>
        <fullName evidence="2">Uncharacterized protein</fullName>
    </submittedName>
</protein>
<sequence length="635" mass="69981">MINRLSRLESSVTRLATILSNGKTPVEDDDSASPTEQQDSATIKGTPASRSLAGPSPASEARPADREARDRPAKRVRLEGPESPLLEDGPKIGANGERETNGGCAVAGTPDHDFAGATEIEAQNFIQGELAGSSRNISDERRSVLESALEFIGQMEHPTSRPNFLPATNKCVTDIADCLIAPAPEFFHMILSGNQKSIYNLFSVSSLNPEPDTESQRQYPGAYDMEFSTYISRDTLERMNLAMHNKSEDEQTLIQYSVCVNAYASTFLWNLPEAGEGEDMQQALEKSRDDYLRRCLTALNYISILQLPSLSLLQALLTGTNSPQRKEATITSLKRQMDKIQKQVVEIREFPPHSSDVFLISEWTSLEFVYHSIMTVILRFDTSVVLDPIKREECLDHARRAFVALQNLKSHISKTMDEKSFASFLPWSVFPTNVDQPTYCSHVHARTVLYYPLRPYFVLFCNVVATSHVGDFELMKEFADTLMELPSLNSSAQRLQKLCATLVGLCAPLIQRAKEQHSNRTSNSDGSKNAAPTNGMTSNIQNQQIFNNGVVGDGGIPMVGPGPSTSIGPWFQQNMIGGAGAISGVSQDANGARTSSSEEMFNVLFDVQPSLDWLGSDVFGQGTNWSDFDGNYNMN</sequence>